<dbReference type="GO" id="GO:0008270">
    <property type="term" value="F:zinc ion binding"/>
    <property type="evidence" value="ECO:0007669"/>
    <property type="project" value="UniProtKB-UniRule"/>
</dbReference>
<comment type="subunit">
    <text evidence="8">Homotetramer.</text>
</comment>
<feature type="binding site" evidence="10">
    <location>
        <position position="212"/>
    </location>
    <ligand>
        <name>substrate</name>
    </ligand>
</feature>
<feature type="binding site" evidence="8">
    <location>
        <position position="181"/>
    </location>
    <ligand>
        <name>Zn(2+)</name>
        <dbReference type="ChEBI" id="CHEBI:29105"/>
    </ligand>
</feature>
<evidence type="ECO:0000256" key="4">
    <source>
        <dbReference type="ARBA" id="ARBA00022679"/>
    </source>
</evidence>
<feature type="binding site" evidence="8">
    <location>
        <begin position="121"/>
        <end position="124"/>
    </location>
    <ligand>
        <name>ATP</name>
        <dbReference type="ChEBI" id="CHEBI:30616"/>
    </ligand>
</feature>
<evidence type="ECO:0000256" key="3">
    <source>
        <dbReference type="ARBA" id="ARBA00022634"/>
    </source>
</evidence>
<dbReference type="GO" id="GO:0005524">
    <property type="term" value="F:ATP binding"/>
    <property type="evidence" value="ECO:0007669"/>
    <property type="project" value="UniProtKB-UniRule"/>
</dbReference>
<dbReference type="Pfam" id="PF00265">
    <property type="entry name" value="TK"/>
    <property type="match status" value="1"/>
</dbReference>
<feature type="binding site" evidence="8">
    <location>
        <position position="179"/>
    </location>
    <ligand>
        <name>Zn(2+)</name>
        <dbReference type="ChEBI" id="CHEBI:29105"/>
    </ligand>
</feature>
<keyword evidence="8" id="KW-0479">Metal-binding</keyword>
<evidence type="ECO:0000256" key="6">
    <source>
        <dbReference type="ARBA" id="ARBA00022777"/>
    </source>
</evidence>
<dbReference type="SUPFAM" id="SSF52540">
    <property type="entry name" value="P-loop containing nucleoside triphosphate hydrolases"/>
    <property type="match status" value="1"/>
</dbReference>
<dbReference type="EMBL" id="PTJA01000007">
    <property type="protein sequence ID" value="PPK80340.1"/>
    <property type="molecule type" value="Genomic_DNA"/>
</dbReference>
<dbReference type="InterPro" id="IPR020633">
    <property type="entry name" value="Thymidine_kinase_CS"/>
</dbReference>
<keyword evidence="8" id="KW-0963">Cytoplasm</keyword>
<feature type="binding site" evidence="8">
    <location>
        <position position="219"/>
    </location>
    <ligand>
        <name>Zn(2+)</name>
        <dbReference type="ChEBI" id="CHEBI:29105"/>
    </ligand>
</feature>
<dbReference type="InterPro" id="IPR001267">
    <property type="entry name" value="Thymidine_kinase"/>
</dbReference>
<proteinExistence type="inferred from homology"/>
<evidence type="ECO:0000256" key="2">
    <source>
        <dbReference type="ARBA" id="ARBA00012118"/>
    </source>
</evidence>
<dbReference type="PROSITE" id="PS00603">
    <property type="entry name" value="TK_CELLULAR_TYPE"/>
    <property type="match status" value="1"/>
</dbReference>
<name>A0A2S6HRU3_9FIRM</name>
<comment type="catalytic activity">
    <reaction evidence="8 11">
        <text>thymidine + ATP = dTMP + ADP + H(+)</text>
        <dbReference type="Rhea" id="RHEA:19129"/>
        <dbReference type="ChEBI" id="CHEBI:15378"/>
        <dbReference type="ChEBI" id="CHEBI:17748"/>
        <dbReference type="ChEBI" id="CHEBI:30616"/>
        <dbReference type="ChEBI" id="CHEBI:63528"/>
        <dbReference type="ChEBI" id="CHEBI:456216"/>
        <dbReference type="EC" id="2.7.1.21"/>
    </reaction>
</comment>
<keyword evidence="6 8" id="KW-0418">Kinase</keyword>
<dbReference type="InterPro" id="IPR027417">
    <property type="entry name" value="P-loop_NTPase"/>
</dbReference>
<comment type="caution">
    <text evidence="13">The sequence shown here is derived from an EMBL/GenBank/DDBJ whole genome shotgun (WGS) entry which is preliminary data.</text>
</comment>
<evidence type="ECO:0000256" key="7">
    <source>
        <dbReference type="ARBA" id="ARBA00022840"/>
    </source>
</evidence>
<gene>
    <name evidence="8" type="primary">tdk</name>
    <name evidence="13" type="ORF">BXY41_107273</name>
</gene>
<evidence type="ECO:0000256" key="9">
    <source>
        <dbReference type="PIRSR" id="PIRSR035805-1"/>
    </source>
</evidence>
<feature type="binding site" evidence="8">
    <location>
        <position position="216"/>
    </location>
    <ligand>
        <name>Zn(2+)</name>
        <dbReference type="ChEBI" id="CHEBI:29105"/>
    </ligand>
</feature>
<dbReference type="Proteomes" id="UP000237749">
    <property type="component" value="Unassembled WGS sequence"/>
</dbReference>
<keyword evidence="3 8" id="KW-0237">DNA synthesis</keyword>
<feature type="active site" description="Proton acceptor" evidence="8 9">
    <location>
        <position position="122"/>
    </location>
</feature>
<feature type="binding site" evidence="10">
    <location>
        <begin position="204"/>
        <end position="207"/>
    </location>
    <ligand>
        <name>substrate</name>
    </ligand>
</feature>
<dbReference type="GO" id="GO:0071897">
    <property type="term" value="P:DNA biosynthetic process"/>
    <property type="evidence" value="ECO:0007669"/>
    <property type="project" value="UniProtKB-KW"/>
</dbReference>
<evidence type="ECO:0000256" key="5">
    <source>
        <dbReference type="ARBA" id="ARBA00022741"/>
    </source>
</evidence>
<sequence length="228" mass="26036">MSIEQNSDEYIPGRLPTRSMIKCNWRINAFTSFKTKGIKMAKLYFRYGAMGSSKTANALMTRYNFIEKGKQVLLVKPDIETRDGINKIRSRIGLEAECIVWSELEKYDSEQLKKSDVIIIDEAQFLAEADIDKLAYIVDQYEIPVFCYGLRTDFTSHLFPGSKRLMELADEITELKTVCWCGNRAGMTARIDGSGKVVRNGEQILMGANDKYVSLCRKHYNEGKIKPD</sequence>
<dbReference type="NCBIfam" id="NF003300">
    <property type="entry name" value="PRK04296.1-5"/>
    <property type="match status" value="1"/>
</dbReference>
<dbReference type="GO" id="GO:0005829">
    <property type="term" value="C:cytosol"/>
    <property type="evidence" value="ECO:0007669"/>
    <property type="project" value="TreeGrafter"/>
</dbReference>
<evidence type="ECO:0000313" key="14">
    <source>
        <dbReference type="Proteomes" id="UP000237749"/>
    </source>
</evidence>
<dbReference type="PIRSF" id="PIRSF035805">
    <property type="entry name" value="TK_cell"/>
    <property type="match status" value="1"/>
</dbReference>
<evidence type="ECO:0000256" key="8">
    <source>
        <dbReference type="HAMAP-Rule" id="MF_00124"/>
    </source>
</evidence>
<keyword evidence="4 8" id="KW-0808">Transferase</keyword>
<dbReference type="GO" id="GO:0046104">
    <property type="term" value="P:thymidine metabolic process"/>
    <property type="evidence" value="ECO:0007669"/>
    <property type="project" value="TreeGrafter"/>
</dbReference>
<keyword evidence="8" id="KW-0862">Zinc</keyword>
<evidence type="ECO:0000256" key="12">
    <source>
        <dbReference type="RuleBase" id="RU004165"/>
    </source>
</evidence>
<dbReference type="EC" id="2.7.1.21" evidence="2 8"/>
<comment type="similarity">
    <text evidence="1 8 12">Belongs to the thymidine kinase family.</text>
</comment>
<protein>
    <recommendedName>
        <fullName evidence="2 8">Thymidine kinase</fullName>
        <ecNumber evidence="2 8">2.7.1.21</ecNumber>
    </recommendedName>
</protein>
<dbReference type="Gene3D" id="3.40.50.300">
    <property type="entry name" value="P-loop containing nucleotide triphosphate hydrolases"/>
    <property type="match status" value="1"/>
</dbReference>
<evidence type="ECO:0000256" key="1">
    <source>
        <dbReference type="ARBA" id="ARBA00007587"/>
    </source>
</evidence>
<dbReference type="AlphaFoldDB" id="A0A2S6HRU3"/>
<keyword evidence="14" id="KW-1185">Reference proteome</keyword>
<dbReference type="PANTHER" id="PTHR11441:SF0">
    <property type="entry name" value="THYMIDINE KINASE, CYTOSOLIC"/>
    <property type="match status" value="1"/>
</dbReference>
<keyword evidence="7 8" id="KW-0067">ATP-binding</keyword>
<dbReference type="PANTHER" id="PTHR11441">
    <property type="entry name" value="THYMIDINE KINASE"/>
    <property type="match status" value="1"/>
</dbReference>
<dbReference type="HAMAP" id="MF_00124">
    <property type="entry name" value="Thymidine_kinase"/>
    <property type="match status" value="1"/>
</dbReference>
<keyword evidence="5 8" id="KW-0547">Nucleotide-binding</keyword>
<dbReference type="SUPFAM" id="SSF57716">
    <property type="entry name" value="Glucocorticoid receptor-like (DNA-binding domain)"/>
    <property type="match status" value="1"/>
</dbReference>
<dbReference type="Gene3D" id="3.30.60.20">
    <property type="match status" value="1"/>
</dbReference>
<organism evidence="13 14">
    <name type="scientific">Lacrimispora xylanisolvens</name>
    <dbReference type="NCBI Taxonomy" id="384636"/>
    <lineage>
        <taxon>Bacteria</taxon>
        <taxon>Bacillati</taxon>
        <taxon>Bacillota</taxon>
        <taxon>Clostridia</taxon>
        <taxon>Lachnospirales</taxon>
        <taxon>Lachnospiraceae</taxon>
        <taxon>Lacrimispora</taxon>
    </lineage>
</organism>
<accession>A0A2S6HRU3</accession>
<comment type="subcellular location">
    <subcellularLocation>
        <location evidence="8">Cytoplasm</location>
    </subcellularLocation>
</comment>
<evidence type="ECO:0000256" key="10">
    <source>
        <dbReference type="PIRSR" id="PIRSR035805-2"/>
    </source>
</evidence>
<evidence type="ECO:0000256" key="11">
    <source>
        <dbReference type="RuleBase" id="RU000544"/>
    </source>
</evidence>
<comment type="caution">
    <text evidence="8">Lacks conserved residue(s) required for the propagation of feature annotation.</text>
</comment>
<dbReference type="GO" id="GO:0004797">
    <property type="term" value="F:thymidine kinase activity"/>
    <property type="evidence" value="ECO:0007669"/>
    <property type="project" value="UniProtKB-UniRule"/>
</dbReference>
<evidence type="ECO:0000313" key="13">
    <source>
        <dbReference type="EMBL" id="PPK80340.1"/>
    </source>
</evidence>
<reference evidence="13 14" key="1">
    <citation type="submission" date="2018-02" db="EMBL/GenBank/DDBJ databases">
        <title>Genomic Encyclopedia of Archaeal and Bacterial Type Strains, Phase II (KMG-II): from individual species to whole genera.</title>
        <authorList>
            <person name="Goeker M."/>
        </authorList>
    </citation>
    <scope>NUCLEOTIDE SEQUENCE [LARGE SCALE GENOMIC DNA]</scope>
    <source>
        <strain evidence="13 14">DSM 3808</strain>
    </source>
</reference>